<organism evidence="2 3">
    <name type="scientific">Arundinibacter roseus</name>
    <dbReference type="NCBI Taxonomy" id="2070510"/>
    <lineage>
        <taxon>Bacteria</taxon>
        <taxon>Pseudomonadati</taxon>
        <taxon>Bacteroidota</taxon>
        <taxon>Cytophagia</taxon>
        <taxon>Cytophagales</taxon>
        <taxon>Spirosomataceae</taxon>
        <taxon>Arundinibacter</taxon>
    </lineage>
</organism>
<comment type="caution">
    <text evidence="2">The sequence shown here is derived from an EMBL/GenBank/DDBJ whole genome shotgun (WGS) entry which is preliminary data.</text>
</comment>
<proteinExistence type="predicted"/>
<dbReference type="EMBL" id="SMJU01000026">
    <property type="protein sequence ID" value="TDB57962.1"/>
    <property type="molecule type" value="Genomic_DNA"/>
</dbReference>
<keyword evidence="3" id="KW-1185">Reference proteome</keyword>
<dbReference type="RefSeq" id="WP_132122403.1">
    <property type="nucleotide sequence ID" value="NZ_SMJU01000026.1"/>
</dbReference>
<sequence>MARKPSGSQPNLTAEQLKKLVEELNLGATSHGFPSHIWARSRVNELIGRLFGVSYDLTQVGRILKKVGWSLHKPARKARQQNKQKAQLWQEETVPELNRIDFYDLNNRRGIKIFIFFPPLYAAVPRRDKNSVNELVANIVLTNISFFPPPGARFGCFAHVICF</sequence>
<evidence type="ECO:0000313" key="3">
    <source>
        <dbReference type="Proteomes" id="UP000295706"/>
    </source>
</evidence>
<evidence type="ECO:0000313" key="2">
    <source>
        <dbReference type="EMBL" id="TDB57962.1"/>
    </source>
</evidence>
<dbReference type="InterPro" id="IPR025959">
    <property type="entry name" value="Winged_HTH_dom"/>
</dbReference>
<evidence type="ECO:0000259" key="1">
    <source>
        <dbReference type="Pfam" id="PF13592"/>
    </source>
</evidence>
<reference evidence="2 3" key="1">
    <citation type="submission" date="2019-02" db="EMBL/GenBank/DDBJ databases">
        <title>Arundinibacter roseus gen. nov., sp. nov., a new member of the family Cytophagaceae.</title>
        <authorList>
            <person name="Szuroczki S."/>
            <person name="Khayer B."/>
            <person name="Sproer C."/>
            <person name="Toumi M."/>
            <person name="Szabo A."/>
            <person name="Felfoldi T."/>
            <person name="Schumann P."/>
            <person name="Toth E."/>
        </authorList>
    </citation>
    <scope>NUCLEOTIDE SEQUENCE [LARGE SCALE GENOMIC DNA]</scope>
    <source>
        <strain evidence="2 3">DMA-k-7a</strain>
    </source>
</reference>
<dbReference type="Pfam" id="PF13592">
    <property type="entry name" value="HTH_33"/>
    <property type="match status" value="1"/>
</dbReference>
<name>A0A4R4JV47_9BACT</name>
<dbReference type="Proteomes" id="UP000295706">
    <property type="component" value="Unassembled WGS sequence"/>
</dbReference>
<dbReference type="OrthoDB" id="8479510at2"/>
<feature type="domain" description="Winged helix-turn helix" evidence="1">
    <location>
        <begin position="38"/>
        <end position="93"/>
    </location>
</feature>
<protein>
    <submittedName>
        <fullName evidence="2">Winged helix-turn-helix domain-containing protein</fullName>
    </submittedName>
</protein>
<dbReference type="AlphaFoldDB" id="A0A4R4JV47"/>
<gene>
    <name evidence="2" type="ORF">EZE20_23500</name>
</gene>
<accession>A0A4R4JV47</accession>